<evidence type="ECO:0000313" key="7">
    <source>
        <dbReference type="EMBL" id="CAD6195167.1"/>
    </source>
</evidence>
<dbReference type="OrthoDB" id="1684102at2759"/>
<dbReference type="Pfam" id="PF01490">
    <property type="entry name" value="Aa_trans"/>
    <property type="match status" value="1"/>
</dbReference>
<dbReference type="EMBL" id="CAJGYM010000052">
    <property type="protein sequence ID" value="CAD6195167.1"/>
    <property type="molecule type" value="Genomic_DNA"/>
</dbReference>
<comment type="caution">
    <text evidence="7">The sequence shown here is derived from an EMBL/GenBank/DDBJ whole genome shotgun (WGS) entry which is preliminary data.</text>
</comment>
<dbReference type="AlphaFoldDB" id="A0A8S1HJC6"/>
<sequence>MATLVPNNRKESGLPPVQKKISFIQMAVIPINEASGAPAKEQKKISAWFALANLLKTMVGPGCFSLPLAFKQSGWVAALTIIVVQCYLSIVTMSKLVKCSNHIARNEKCGPLNYGRMAGKSTERSWRPISKFSMIAEFIVNLSIIALQLGICCVAYIFVVYQTHELLHLVLNEVPDRHALFPMCLPAFLIIGSITCLHFQSVVSIVGNGVMLIAAVTVLWQLLMADHQPLSSLPMVGGFTGIVTAAGAVLYALEGQAMILPLENRMKKPSEMKGLFGVINLGVSITGALFVGVGFLGFLAFGQGVEDSITLNLSNSPVSAFAKALLLIGVFSSFVVQLMPVVSMIWPSIKVKLVEREWSSRKCLVSQIVFRMFLTLVIFTAAVLIPKLEDMIPLIGMTSAMMLAFTFPSLFHFLLFAPLFSQSQSKVRHFFDLLLDVFCFSLGIFFMIAGVSAKL</sequence>
<evidence type="ECO:0000256" key="4">
    <source>
        <dbReference type="ARBA" id="ARBA00023136"/>
    </source>
</evidence>
<dbReference type="Proteomes" id="UP000835052">
    <property type="component" value="Unassembled WGS sequence"/>
</dbReference>
<keyword evidence="4 5" id="KW-0472">Membrane</keyword>
<gene>
    <name evidence="7" type="ORF">CAUJ_LOCUS11086</name>
</gene>
<keyword evidence="3 5" id="KW-1133">Transmembrane helix</keyword>
<dbReference type="PANTHER" id="PTHR22950">
    <property type="entry name" value="AMINO ACID TRANSPORTER"/>
    <property type="match status" value="1"/>
</dbReference>
<feature type="transmembrane region" description="Helical" evidence="5">
    <location>
        <begin position="134"/>
        <end position="159"/>
    </location>
</feature>
<feature type="transmembrane region" description="Helical" evidence="5">
    <location>
        <begin position="205"/>
        <end position="223"/>
    </location>
</feature>
<feature type="domain" description="Amino acid transporter transmembrane" evidence="6">
    <location>
        <begin position="43"/>
        <end position="452"/>
    </location>
</feature>
<feature type="transmembrane region" description="Helical" evidence="5">
    <location>
        <begin position="433"/>
        <end position="453"/>
    </location>
</feature>
<dbReference type="GO" id="GO:0015179">
    <property type="term" value="F:L-amino acid transmembrane transporter activity"/>
    <property type="evidence" value="ECO:0007669"/>
    <property type="project" value="TreeGrafter"/>
</dbReference>
<accession>A0A8S1HJC6</accession>
<feature type="transmembrane region" description="Helical" evidence="5">
    <location>
        <begin position="321"/>
        <end position="347"/>
    </location>
</feature>
<protein>
    <recommendedName>
        <fullName evidence="6">Amino acid transporter transmembrane domain-containing protein</fullName>
    </recommendedName>
</protein>
<feature type="transmembrane region" description="Helical" evidence="5">
    <location>
        <begin position="368"/>
        <end position="385"/>
    </location>
</feature>
<feature type="transmembrane region" description="Helical" evidence="5">
    <location>
        <begin position="48"/>
        <end position="69"/>
    </location>
</feature>
<evidence type="ECO:0000259" key="6">
    <source>
        <dbReference type="Pfam" id="PF01490"/>
    </source>
</evidence>
<keyword evidence="2 5" id="KW-0812">Transmembrane</keyword>
<reference evidence="7" key="1">
    <citation type="submission" date="2020-10" db="EMBL/GenBank/DDBJ databases">
        <authorList>
            <person name="Kikuchi T."/>
        </authorList>
    </citation>
    <scope>NUCLEOTIDE SEQUENCE</scope>
    <source>
        <strain evidence="7">NKZ352</strain>
    </source>
</reference>
<dbReference type="GO" id="GO:0005774">
    <property type="term" value="C:vacuolar membrane"/>
    <property type="evidence" value="ECO:0007669"/>
    <property type="project" value="TreeGrafter"/>
</dbReference>
<feature type="transmembrane region" description="Helical" evidence="5">
    <location>
        <begin position="391"/>
        <end position="421"/>
    </location>
</feature>
<comment type="subcellular location">
    <subcellularLocation>
        <location evidence="1">Membrane</location>
        <topology evidence="1">Multi-pass membrane protein</topology>
    </subcellularLocation>
</comment>
<keyword evidence="8" id="KW-1185">Reference proteome</keyword>
<evidence type="ECO:0000313" key="8">
    <source>
        <dbReference type="Proteomes" id="UP000835052"/>
    </source>
</evidence>
<feature type="transmembrane region" description="Helical" evidence="5">
    <location>
        <begin position="235"/>
        <end position="253"/>
    </location>
</feature>
<feature type="transmembrane region" description="Helical" evidence="5">
    <location>
        <begin position="274"/>
        <end position="301"/>
    </location>
</feature>
<evidence type="ECO:0000256" key="5">
    <source>
        <dbReference type="SAM" id="Phobius"/>
    </source>
</evidence>
<evidence type="ECO:0000256" key="1">
    <source>
        <dbReference type="ARBA" id="ARBA00004141"/>
    </source>
</evidence>
<feature type="transmembrane region" description="Helical" evidence="5">
    <location>
        <begin position="75"/>
        <end position="97"/>
    </location>
</feature>
<proteinExistence type="predicted"/>
<organism evidence="7 8">
    <name type="scientific">Caenorhabditis auriculariae</name>
    <dbReference type="NCBI Taxonomy" id="2777116"/>
    <lineage>
        <taxon>Eukaryota</taxon>
        <taxon>Metazoa</taxon>
        <taxon>Ecdysozoa</taxon>
        <taxon>Nematoda</taxon>
        <taxon>Chromadorea</taxon>
        <taxon>Rhabditida</taxon>
        <taxon>Rhabditina</taxon>
        <taxon>Rhabditomorpha</taxon>
        <taxon>Rhabditoidea</taxon>
        <taxon>Rhabditidae</taxon>
        <taxon>Peloderinae</taxon>
        <taxon>Caenorhabditis</taxon>
    </lineage>
</organism>
<evidence type="ECO:0000256" key="2">
    <source>
        <dbReference type="ARBA" id="ARBA00022692"/>
    </source>
</evidence>
<dbReference type="InterPro" id="IPR013057">
    <property type="entry name" value="AA_transpt_TM"/>
</dbReference>
<feature type="transmembrane region" description="Helical" evidence="5">
    <location>
        <begin position="179"/>
        <end position="198"/>
    </location>
</feature>
<dbReference type="PANTHER" id="PTHR22950:SF217">
    <property type="entry name" value="AMINO ACID TRANSPORTER TRANSMEMBRANE DOMAIN-CONTAINING PROTEIN"/>
    <property type="match status" value="1"/>
</dbReference>
<name>A0A8S1HJC6_9PELO</name>
<evidence type="ECO:0000256" key="3">
    <source>
        <dbReference type="ARBA" id="ARBA00022989"/>
    </source>
</evidence>